<dbReference type="InterPro" id="IPR010998">
    <property type="entry name" value="Integrase_recombinase_N"/>
</dbReference>
<dbReference type="InterPro" id="IPR053876">
    <property type="entry name" value="Phage_int_M"/>
</dbReference>
<protein>
    <submittedName>
        <fullName evidence="8">Integrase</fullName>
    </submittedName>
</protein>
<dbReference type="PANTHER" id="PTHR30629:SF2">
    <property type="entry name" value="PROPHAGE INTEGRASE INTS-RELATED"/>
    <property type="match status" value="1"/>
</dbReference>
<dbReference type="PANTHER" id="PTHR30629">
    <property type="entry name" value="PROPHAGE INTEGRASE"/>
    <property type="match status" value="1"/>
</dbReference>
<proteinExistence type="inferred from homology"/>
<evidence type="ECO:0000313" key="8">
    <source>
        <dbReference type="EMBL" id="PCG08674.1"/>
    </source>
</evidence>
<dbReference type="EMBL" id="NWVD01000004">
    <property type="protein sequence ID" value="PCG08674.1"/>
    <property type="molecule type" value="Genomic_DNA"/>
</dbReference>
<dbReference type="Gene3D" id="1.10.443.10">
    <property type="entry name" value="Intergrase catalytic core"/>
    <property type="match status" value="1"/>
</dbReference>
<name>A0A2A4HWE2_9SPHN</name>
<keyword evidence="9" id="KW-1185">Reference proteome</keyword>
<dbReference type="Pfam" id="PF22022">
    <property type="entry name" value="Phage_int_M"/>
    <property type="match status" value="1"/>
</dbReference>
<dbReference type="InterPro" id="IPR038488">
    <property type="entry name" value="Integrase_DNA-bd_sf"/>
</dbReference>
<evidence type="ECO:0000256" key="2">
    <source>
        <dbReference type="ARBA" id="ARBA00022908"/>
    </source>
</evidence>
<evidence type="ECO:0000259" key="6">
    <source>
        <dbReference type="Pfam" id="PF13356"/>
    </source>
</evidence>
<keyword evidence="2" id="KW-0229">DNA integration</keyword>
<dbReference type="InterPro" id="IPR025166">
    <property type="entry name" value="Integrase_DNA_bind_dom"/>
</dbReference>
<keyword evidence="3" id="KW-0238">DNA-binding</keyword>
<feature type="compositionally biased region" description="Low complexity" evidence="5">
    <location>
        <begin position="436"/>
        <end position="459"/>
    </location>
</feature>
<evidence type="ECO:0000256" key="5">
    <source>
        <dbReference type="SAM" id="MobiDB-lite"/>
    </source>
</evidence>
<gene>
    <name evidence="8" type="ORF">COA17_10985</name>
</gene>
<evidence type="ECO:0000259" key="7">
    <source>
        <dbReference type="Pfam" id="PF22022"/>
    </source>
</evidence>
<sequence>MLTDLRCRKATPREKAYKLADEKGLHLYVTPAGARSWRMKYRFADKERRLIFGLYPEVSLADARDRRDAARRLLRNGMDPGVVAKQRKAEAVLSAEASLKATAIAWHAVKKPGWKPRYAQQVLERLEKHVFPAIGALPIEKVTPPLVLTVLRAIEATGAISMAHRVRQYLSDIFVFAMASGWAQDDPAHVVRKALTPTTGQLRPAVTTVKAAQQVLKTLEARQVYAVTKLASRLLALTAARPGVVRMAAPGEFEGLDTPAPIWRIPAAKMKLTRERRIDVTYEFVIPLSREAVAVVRTALALAGRNAPYLFPSVRSVHAPISDNTLSKFYRDAGFRDRHVPHGWRATFSTVMNERAAIGDRDEERAIIDLMLAHIPNGVEAAYNRAAYMPRRRTIAQEWASMLMAGMCAPADLLVSQRGDSPRAQRSRRARDRGVDAAPGAAAHARAGRAAVGAEGAGG</sequence>
<dbReference type="SUPFAM" id="SSF56349">
    <property type="entry name" value="DNA breaking-rejoining enzymes"/>
    <property type="match status" value="1"/>
</dbReference>
<dbReference type="GO" id="GO:0006310">
    <property type="term" value="P:DNA recombination"/>
    <property type="evidence" value="ECO:0007669"/>
    <property type="project" value="UniProtKB-KW"/>
</dbReference>
<evidence type="ECO:0000256" key="1">
    <source>
        <dbReference type="ARBA" id="ARBA00008857"/>
    </source>
</evidence>
<dbReference type="GO" id="GO:0003677">
    <property type="term" value="F:DNA binding"/>
    <property type="evidence" value="ECO:0007669"/>
    <property type="project" value="UniProtKB-KW"/>
</dbReference>
<reference evidence="8 9" key="1">
    <citation type="submission" date="2017-09" db="EMBL/GenBank/DDBJ databases">
        <title>Sphingomonas ginsenosidimutans KACC 14949, whole genome shotgun sequence.</title>
        <authorList>
            <person name="Feng G."/>
            <person name="Zhu H."/>
        </authorList>
    </citation>
    <scope>NUCLEOTIDE SEQUENCE [LARGE SCALE GENOMIC DNA]</scope>
    <source>
        <strain evidence="8 9">KACC 14949</strain>
    </source>
</reference>
<keyword evidence="4" id="KW-0233">DNA recombination</keyword>
<accession>A0A2A4HWE2</accession>
<dbReference type="InterPro" id="IPR050808">
    <property type="entry name" value="Phage_Integrase"/>
</dbReference>
<dbReference type="AlphaFoldDB" id="A0A2A4HWE2"/>
<dbReference type="InterPro" id="IPR011010">
    <property type="entry name" value="DNA_brk_join_enz"/>
</dbReference>
<feature type="domain" description="Integrase DNA-binding" evidence="6">
    <location>
        <begin position="2"/>
        <end position="86"/>
    </location>
</feature>
<dbReference type="GO" id="GO:0015074">
    <property type="term" value="P:DNA integration"/>
    <property type="evidence" value="ECO:0007669"/>
    <property type="project" value="UniProtKB-KW"/>
</dbReference>
<evidence type="ECO:0000313" key="9">
    <source>
        <dbReference type="Proteomes" id="UP000218784"/>
    </source>
</evidence>
<dbReference type="InterPro" id="IPR013762">
    <property type="entry name" value="Integrase-like_cat_sf"/>
</dbReference>
<dbReference type="Proteomes" id="UP000218784">
    <property type="component" value="Unassembled WGS sequence"/>
</dbReference>
<dbReference type="RefSeq" id="WP_096612398.1">
    <property type="nucleotide sequence ID" value="NZ_NWVD01000004.1"/>
</dbReference>
<feature type="region of interest" description="Disordered" evidence="5">
    <location>
        <begin position="416"/>
        <end position="459"/>
    </location>
</feature>
<dbReference type="Gene3D" id="3.30.160.390">
    <property type="entry name" value="Integrase, DNA-binding domain"/>
    <property type="match status" value="1"/>
</dbReference>
<evidence type="ECO:0000256" key="4">
    <source>
        <dbReference type="ARBA" id="ARBA00023172"/>
    </source>
</evidence>
<comment type="similarity">
    <text evidence="1">Belongs to the 'phage' integrase family.</text>
</comment>
<evidence type="ECO:0000256" key="3">
    <source>
        <dbReference type="ARBA" id="ARBA00023125"/>
    </source>
</evidence>
<dbReference type="Pfam" id="PF13356">
    <property type="entry name" value="Arm-DNA-bind_3"/>
    <property type="match status" value="1"/>
</dbReference>
<organism evidence="8 9">
    <name type="scientific">Sphingomonas ginsenosidimutans</name>
    <dbReference type="NCBI Taxonomy" id="862134"/>
    <lineage>
        <taxon>Bacteria</taxon>
        <taxon>Pseudomonadati</taxon>
        <taxon>Pseudomonadota</taxon>
        <taxon>Alphaproteobacteria</taxon>
        <taxon>Sphingomonadales</taxon>
        <taxon>Sphingomonadaceae</taxon>
        <taxon>Sphingomonas</taxon>
    </lineage>
</organism>
<dbReference type="CDD" id="cd00801">
    <property type="entry name" value="INT_P4_C"/>
    <property type="match status" value="1"/>
</dbReference>
<feature type="domain" description="Phage integrase central" evidence="7">
    <location>
        <begin position="100"/>
        <end position="194"/>
    </location>
</feature>
<comment type="caution">
    <text evidence="8">The sequence shown here is derived from an EMBL/GenBank/DDBJ whole genome shotgun (WGS) entry which is preliminary data.</text>
</comment>
<dbReference type="Gene3D" id="1.10.150.130">
    <property type="match status" value="1"/>
</dbReference>